<dbReference type="OrthoDB" id="6315305at2"/>
<feature type="transmembrane region" description="Helical" evidence="1">
    <location>
        <begin position="71"/>
        <end position="92"/>
    </location>
</feature>
<sequence>MVVSMIASQIFSSVGIGSLIGILLGLSSSPVVGLVVGSITALLASLIGLKTPATDDDSGSQVLTGAQLKLAGLRTGSFGLACVLGIFVGIYMRTHNVLSPTEPTLQVQFSELTQIGFSPKEARDLLVLKKFNNKSTQDKSPGSSPTASLEKTVLFATDSKLCEKIAVDRFENFSALMSFYRSMELTELSAMAVAINQHVTDEDTKMAIIRSTVAGICTPA</sequence>
<keyword evidence="3" id="KW-1185">Reference proteome</keyword>
<evidence type="ECO:0000256" key="1">
    <source>
        <dbReference type="SAM" id="Phobius"/>
    </source>
</evidence>
<feature type="transmembrane region" description="Helical" evidence="1">
    <location>
        <begin position="31"/>
        <end position="51"/>
    </location>
</feature>
<reference evidence="3" key="1">
    <citation type="submission" date="2016-10" db="EMBL/GenBank/DDBJ databases">
        <authorList>
            <person name="Varghese N."/>
            <person name="Submissions S."/>
        </authorList>
    </citation>
    <scope>NUCLEOTIDE SEQUENCE [LARGE SCALE GENOMIC DNA]</scope>
    <source>
        <strain evidence="3">CGMCC 1.10971</strain>
    </source>
</reference>
<keyword evidence="1" id="KW-0812">Transmembrane</keyword>
<dbReference type="AlphaFoldDB" id="A0A1I2S2W7"/>
<evidence type="ECO:0000313" key="2">
    <source>
        <dbReference type="EMBL" id="SFG47162.1"/>
    </source>
</evidence>
<evidence type="ECO:0000313" key="3">
    <source>
        <dbReference type="Proteomes" id="UP000198623"/>
    </source>
</evidence>
<accession>A0A1I2S2W7</accession>
<keyword evidence="1" id="KW-1133">Transmembrane helix</keyword>
<dbReference type="STRING" id="1045558.SAMN05216175_10789"/>
<protein>
    <submittedName>
        <fullName evidence="2">Uncharacterized protein</fullName>
    </submittedName>
</protein>
<keyword evidence="1" id="KW-0472">Membrane</keyword>
<gene>
    <name evidence="2" type="ORF">SAMN05216175_10789</name>
</gene>
<dbReference type="RefSeq" id="WP_090728301.1">
    <property type="nucleotide sequence ID" value="NZ_LJYU01000047.1"/>
</dbReference>
<dbReference type="EMBL" id="FOOU01000007">
    <property type="protein sequence ID" value="SFG47162.1"/>
    <property type="molecule type" value="Genomic_DNA"/>
</dbReference>
<dbReference type="Proteomes" id="UP000198623">
    <property type="component" value="Unassembled WGS sequence"/>
</dbReference>
<feature type="transmembrane region" description="Helical" evidence="1">
    <location>
        <begin position="6"/>
        <end position="24"/>
    </location>
</feature>
<organism evidence="2 3">
    <name type="scientific">Neptunomonas qingdaonensis</name>
    <dbReference type="NCBI Taxonomy" id="1045558"/>
    <lineage>
        <taxon>Bacteria</taxon>
        <taxon>Pseudomonadati</taxon>
        <taxon>Pseudomonadota</taxon>
        <taxon>Gammaproteobacteria</taxon>
        <taxon>Oceanospirillales</taxon>
        <taxon>Oceanospirillaceae</taxon>
        <taxon>Neptunomonas</taxon>
    </lineage>
</organism>
<name>A0A1I2S2W7_9GAMM</name>
<proteinExistence type="predicted"/>